<protein>
    <recommendedName>
        <fullName evidence="4">Right handed beta helix domain-containing protein</fullName>
    </recommendedName>
</protein>
<dbReference type="STRING" id="1094491.BBbe_01790"/>
<dbReference type="InterPro" id="IPR011050">
    <property type="entry name" value="Pectin_lyase_fold/virulence"/>
</dbReference>
<reference evidence="2 3" key="1">
    <citation type="journal article" date="2013" name="PLoS Genet.">
        <title>A gene transfer agent and a dynamic repertoire of secretion systems hold the keys to the explosive radiation of the emerging pathogen Bartonella.</title>
        <authorList>
            <person name="Guy L."/>
            <person name="Nystedt B."/>
            <person name="Toft C."/>
            <person name="Zaremba-Niedzwiedzka K."/>
            <person name="Berglund E.C."/>
            <person name="Granberg F."/>
            <person name="Naslund K."/>
            <person name="Eriksson A.S."/>
            <person name="Andersson S.G."/>
        </authorList>
    </citation>
    <scope>NUCLEOTIDE SEQUENCE [LARGE SCALE GENOMIC DNA]</scope>
    <source>
        <strain evidence="2 3">91-4</strain>
    </source>
</reference>
<dbReference type="EMBL" id="AGWA01000001">
    <property type="protein sequence ID" value="ENN92908.1"/>
    <property type="molecule type" value="Genomic_DNA"/>
</dbReference>
<dbReference type="SUPFAM" id="SSF51126">
    <property type="entry name" value="Pectin lyase-like"/>
    <property type="match status" value="2"/>
</dbReference>
<evidence type="ECO:0000256" key="1">
    <source>
        <dbReference type="SAM" id="MobiDB-lite"/>
    </source>
</evidence>
<dbReference type="AlphaFoldDB" id="N6URX0"/>
<organism evidence="2 3">
    <name type="scientific">Bartonella bovis 91-4</name>
    <dbReference type="NCBI Taxonomy" id="1094491"/>
    <lineage>
        <taxon>Bacteria</taxon>
        <taxon>Pseudomonadati</taxon>
        <taxon>Pseudomonadota</taxon>
        <taxon>Alphaproteobacteria</taxon>
        <taxon>Hyphomicrobiales</taxon>
        <taxon>Bartonellaceae</taxon>
        <taxon>Bartonella</taxon>
    </lineage>
</organism>
<dbReference type="InterPro" id="IPR006626">
    <property type="entry name" value="PbH1"/>
</dbReference>
<evidence type="ECO:0000313" key="3">
    <source>
        <dbReference type="Proteomes" id="UP000014038"/>
    </source>
</evidence>
<evidence type="ECO:0000313" key="2">
    <source>
        <dbReference type="EMBL" id="ENN92908.1"/>
    </source>
</evidence>
<dbReference type="Proteomes" id="UP000014038">
    <property type="component" value="Chromosome"/>
</dbReference>
<dbReference type="SMART" id="SM00710">
    <property type="entry name" value="PbH1"/>
    <property type="match status" value="7"/>
</dbReference>
<dbReference type="HOGENOM" id="CLU_675307_0_0_5"/>
<gene>
    <name evidence="2" type="ORF">BBbe_01790</name>
</gene>
<keyword evidence="3" id="KW-1185">Reference proteome</keyword>
<evidence type="ECO:0008006" key="4">
    <source>
        <dbReference type="Google" id="ProtNLM"/>
    </source>
</evidence>
<accession>N6URX0</accession>
<feature type="compositionally biased region" description="Gly residues" evidence="1">
    <location>
        <begin position="435"/>
        <end position="450"/>
    </location>
</feature>
<feature type="region of interest" description="Disordered" evidence="1">
    <location>
        <begin position="435"/>
        <end position="482"/>
    </location>
</feature>
<dbReference type="Gene3D" id="2.160.20.20">
    <property type="match status" value="1"/>
</dbReference>
<dbReference type="InterPro" id="IPR012332">
    <property type="entry name" value="Autotransporter_pectin_lyase_C"/>
</dbReference>
<proteinExistence type="predicted"/>
<sequence length="482" mass="47723">MTFESERGNWGVRVGSGVESASLTDVRIMGTSGNREGKGVIMGGTKMTMTNVDISKVKVGVEVQAGTLNMMGGTVTFEGGNGNWGVKVENGATANLMGVAIMGTSGGKGVWMEGTGGTMTMNMVNISEVQTGIQVTSGNLTVSGGEMTGVQTGITMSGSGTLMVNNNAKITFKGDHGVKVGESVKSASLMGVTIMGTSGGKGVLMNGREMTISGGSISNVAMGVEATAGNLTIKGHSTITFTSGAGNYGVRVGSGASADLTDVTIKGGGATGKGVWMEGKMLKMTNGEISNVDKGVYVGGAVTNASLTNVNISGVKVGVEATNGTLTVNEGTRITFTGSGQGVKVESGVTSASLTDVRIVGGGSGKGTGVIKEGEGGMTLTSVGISNVAMGVEATAGRLEIKGGSIEFTNSGMENYGVKVGSAVTSATLTSVTIEGGGSGHGNGGGYGGDGGDDDGEGDDFKCSNGGRGNSGDVGDKGWDED</sequence>
<dbReference type="RefSeq" id="WP_010700752.1">
    <property type="nucleotide sequence ID" value="NZ_CM001844.1"/>
</dbReference>
<name>N6URX0_9HYPH</name>
<dbReference type="PATRIC" id="fig|1094491.5.peg.194"/>
<comment type="caution">
    <text evidence="2">The sequence shown here is derived from an EMBL/GenBank/DDBJ whole genome shotgun (WGS) entry which is preliminary data.</text>
</comment>